<accession>A0A316DAQ4</accession>
<dbReference type="AlphaFoldDB" id="A0A316DAQ4"/>
<proteinExistence type="predicted"/>
<comment type="caution">
    <text evidence="1">The sequence shown here is derived from an EMBL/GenBank/DDBJ whole genome shotgun (WGS) entry which is preliminary data.</text>
</comment>
<protein>
    <submittedName>
        <fullName evidence="1">Uncharacterized protein</fullName>
    </submittedName>
</protein>
<evidence type="ECO:0000313" key="2">
    <source>
        <dbReference type="Proteomes" id="UP000245634"/>
    </source>
</evidence>
<sequence>MNYTIVPILTREPLTLGAEFLALDGAEGEAWKKAIQALHPTLLPQLKESALVEEEESAFCTAGGLFEYQRGQELVLDGQHLALSHCAEHFLDFLLSSEHCLEIMEEKAHSFEKSISAVEQQERFSTLMRWWEKGYSVFVLQHN</sequence>
<keyword evidence="2" id="KW-1185">Reference proteome</keyword>
<dbReference type="EMBL" id="QGGL01000006">
    <property type="protein sequence ID" value="PWK13770.1"/>
    <property type="molecule type" value="Genomic_DNA"/>
</dbReference>
<name>A0A316DAQ4_9BACL</name>
<dbReference type="OrthoDB" id="2680436at2"/>
<dbReference type="Proteomes" id="UP000245634">
    <property type="component" value="Unassembled WGS sequence"/>
</dbReference>
<reference evidence="1 2" key="1">
    <citation type="submission" date="2018-05" db="EMBL/GenBank/DDBJ databases">
        <title>Genomic Encyclopedia of Type Strains, Phase IV (KMG-IV): sequencing the most valuable type-strain genomes for metagenomic binning, comparative biology and taxonomic classification.</title>
        <authorList>
            <person name="Goeker M."/>
        </authorList>
    </citation>
    <scope>NUCLEOTIDE SEQUENCE [LARGE SCALE GENOMIC DNA]</scope>
    <source>
        <strain evidence="1 2">DSM 18773</strain>
    </source>
</reference>
<gene>
    <name evidence="1" type="ORF">C7459_10649</name>
</gene>
<organism evidence="1 2">
    <name type="scientific">Tumebacillus permanentifrigoris</name>
    <dbReference type="NCBI Taxonomy" id="378543"/>
    <lineage>
        <taxon>Bacteria</taxon>
        <taxon>Bacillati</taxon>
        <taxon>Bacillota</taxon>
        <taxon>Bacilli</taxon>
        <taxon>Bacillales</taxon>
        <taxon>Alicyclobacillaceae</taxon>
        <taxon>Tumebacillus</taxon>
    </lineage>
</organism>
<dbReference type="RefSeq" id="WP_109688230.1">
    <property type="nucleotide sequence ID" value="NZ_QGGL01000006.1"/>
</dbReference>
<evidence type="ECO:0000313" key="1">
    <source>
        <dbReference type="EMBL" id="PWK13770.1"/>
    </source>
</evidence>